<sequence length="91" mass="10836">MQFITTGESVQRLCFENYMYTRVVECLQKDNTMAEANVHRHRSRQSLTREPKKAIIDHECRLNRLLRENLERKQLLLLEFLESIGKCVQLA</sequence>
<dbReference type="EMBL" id="JAIWYP010000004">
    <property type="protein sequence ID" value="KAH3838167.1"/>
    <property type="molecule type" value="Genomic_DNA"/>
</dbReference>
<protein>
    <submittedName>
        <fullName evidence="1">Uncharacterized protein</fullName>
    </submittedName>
</protein>
<dbReference type="AlphaFoldDB" id="A0A9D4KF66"/>
<evidence type="ECO:0000313" key="1">
    <source>
        <dbReference type="EMBL" id="KAH3838167.1"/>
    </source>
</evidence>
<comment type="caution">
    <text evidence="1">The sequence shown here is derived from an EMBL/GenBank/DDBJ whole genome shotgun (WGS) entry which is preliminary data.</text>
</comment>
<reference evidence="1" key="1">
    <citation type="journal article" date="2019" name="bioRxiv">
        <title>The Genome of the Zebra Mussel, Dreissena polymorpha: A Resource for Invasive Species Research.</title>
        <authorList>
            <person name="McCartney M.A."/>
            <person name="Auch B."/>
            <person name="Kono T."/>
            <person name="Mallez S."/>
            <person name="Zhang Y."/>
            <person name="Obille A."/>
            <person name="Becker A."/>
            <person name="Abrahante J.E."/>
            <person name="Garbe J."/>
            <person name="Badalamenti J.P."/>
            <person name="Herman A."/>
            <person name="Mangelson H."/>
            <person name="Liachko I."/>
            <person name="Sullivan S."/>
            <person name="Sone E.D."/>
            <person name="Koren S."/>
            <person name="Silverstein K.A.T."/>
            <person name="Beckman K.B."/>
            <person name="Gohl D.M."/>
        </authorList>
    </citation>
    <scope>NUCLEOTIDE SEQUENCE</scope>
    <source>
        <strain evidence="1">Duluth1</strain>
        <tissue evidence="1">Whole animal</tissue>
    </source>
</reference>
<organism evidence="1 2">
    <name type="scientific">Dreissena polymorpha</name>
    <name type="common">Zebra mussel</name>
    <name type="synonym">Mytilus polymorpha</name>
    <dbReference type="NCBI Taxonomy" id="45954"/>
    <lineage>
        <taxon>Eukaryota</taxon>
        <taxon>Metazoa</taxon>
        <taxon>Spiralia</taxon>
        <taxon>Lophotrochozoa</taxon>
        <taxon>Mollusca</taxon>
        <taxon>Bivalvia</taxon>
        <taxon>Autobranchia</taxon>
        <taxon>Heteroconchia</taxon>
        <taxon>Euheterodonta</taxon>
        <taxon>Imparidentia</taxon>
        <taxon>Neoheterodontei</taxon>
        <taxon>Myida</taxon>
        <taxon>Dreissenoidea</taxon>
        <taxon>Dreissenidae</taxon>
        <taxon>Dreissena</taxon>
    </lineage>
</organism>
<keyword evidence="2" id="KW-1185">Reference proteome</keyword>
<evidence type="ECO:0000313" key="2">
    <source>
        <dbReference type="Proteomes" id="UP000828390"/>
    </source>
</evidence>
<name>A0A9D4KF66_DREPO</name>
<proteinExistence type="predicted"/>
<dbReference type="Proteomes" id="UP000828390">
    <property type="component" value="Unassembled WGS sequence"/>
</dbReference>
<gene>
    <name evidence="1" type="ORF">DPMN_111574</name>
</gene>
<accession>A0A9D4KF66</accession>
<reference evidence="1" key="2">
    <citation type="submission" date="2020-11" db="EMBL/GenBank/DDBJ databases">
        <authorList>
            <person name="McCartney M.A."/>
            <person name="Auch B."/>
            <person name="Kono T."/>
            <person name="Mallez S."/>
            <person name="Becker A."/>
            <person name="Gohl D.M."/>
            <person name="Silverstein K.A.T."/>
            <person name="Koren S."/>
            <person name="Bechman K.B."/>
            <person name="Herman A."/>
            <person name="Abrahante J.E."/>
            <person name="Garbe J."/>
        </authorList>
    </citation>
    <scope>NUCLEOTIDE SEQUENCE</scope>
    <source>
        <strain evidence="1">Duluth1</strain>
        <tissue evidence="1">Whole animal</tissue>
    </source>
</reference>